<dbReference type="SUPFAM" id="SSF55144">
    <property type="entry name" value="LigT-like"/>
    <property type="match status" value="1"/>
</dbReference>
<protein>
    <recommendedName>
        <fullName evidence="2">RNA 2',3'-cyclic phosphodiesterase</fullName>
        <shortName evidence="2">RNA 2',3'-CPDase</shortName>
        <ecNumber evidence="2">3.1.4.58</ecNumber>
    </recommendedName>
</protein>
<dbReference type="HAMAP" id="MF_01940">
    <property type="entry name" value="RNA_CPDase"/>
    <property type="match status" value="1"/>
</dbReference>
<feature type="active site" description="Proton acceptor" evidence="2">
    <location>
        <position position="132"/>
    </location>
</feature>
<dbReference type="Pfam" id="PF13563">
    <property type="entry name" value="2_5_RNA_ligase2"/>
    <property type="match status" value="1"/>
</dbReference>
<keyword evidence="4" id="KW-1185">Reference proteome</keyword>
<dbReference type="InterPro" id="IPR009097">
    <property type="entry name" value="Cyclic_Pdiesterase"/>
</dbReference>
<dbReference type="EMBL" id="CP071527">
    <property type="protein sequence ID" value="USQ12718.1"/>
    <property type="molecule type" value="Genomic_DNA"/>
</dbReference>
<comment type="function">
    <text evidence="2">Hydrolyzes RNA 2',3'-cyclic phosphodiester to an RNA 2'-phosphomonoester.</text>
</comment>
<name>A0ABY4Y523_9GAMM</name>
<reference evidence="3" key="1">
    <citation type="submission" date="2021-03" db="EMBL/GenBank/DDBJ databases">
        <title>Legionella lytica PCM 2298.</title>
        <authorList>
            <person name="Koper P."/>
        </authorList>
    </citation>
    <scope>NUCLEOTIDE SEQUENCE</scope>
    <source>
        <strain evidence="3">PCM 2298</strain>
    </source>
</reference>
<organism evidence="3 4">
    <name type="scientific">Legionella lytica</name>
    <dbReference type="NCBI Taxonomy" id="96232"/>
    <lineage>
        <taxon>Bacteria</taxon>
        <taxon>Pseudomonadati</taxon>
        <taxon>Pseudomonadota</taxon>
        <taxon>Gammaproteobacteria</taxon>
        <taxon>Legionellales</taxon>
        <taxon>Legionellaceae</taxon>
        <taxon>Legionella</taxon>
    </lineage>
</organism>
<dbReference type="EC" id="3.1.4.58" evidence="2"/>
<dbReference type="PANTHER" id="PTHR35561">
    <property type="entry name" value="RNA 2',3'-CYCLIC PHOSPHODIESTERASE"/>
    <property type="match status" value="1"/>
</dbReference>
<accession>A0ABY4Y523</accession>
<evidence type="ECO:0000256" key="2">
    <source>
        <dbReference type="HAMAP-Rule" id="MF_01940"/>
    </source>
</evidence>
<comment type="similarity">
    <text evidence="2">Belongs to the 2H phosphoesterase superfamily. ThpR family.</text>
</comment>
<evidence type="ECO:0000313" key="3">
    <source>
        <dbReference type="EMBL" id="USQ12718.1"/>
    </source>
</evidence>
<evidence type="ECO:0000256" key="1">
    <source>
        <dbReference type="ARBA" id="ARBA00022801"/>
    </source>
</evidence>
<feature type="active site" description="Proton donor" evidence="2">
    <location>
        <position position="45"/>
    </location>
</feature>
<proteinExistence type="inferred from homology"/>
<comment type="caution">
    <text evidence="2">Lacks conserved residue(s) required for the propagation of feature annotation.</text>
</comment>
<dbReference type="RefSeq" id="WP_252578928.1">
    <property type="nucleotide sequence ID" value="NZ_CP071527.1"/>
</dbReference>
<dbReference type="Proteomes" id="UP001057474">
    <property type="component" value="Chromosome"/>
</dbReference>
<dbReference type="InterPro" id="IPR004175">
    <property type="entry name" value="RNA_CPDase"/>
</dbReference>
<feature type="short sequence motif" description="HXTX 1" evidence="2">
    <location>
        <begin position="45"/>
        <end position="48"/>
    </location>
</feature>
<dbReference type="Gene3D" id="3.90.1140.10">
    <property type="entry name" value="Cyclic phosphodiesterase"/>
    <property type="match status" value="1"/>
</dbReference>
<keyword evidence="1 2" id="KW-0378">Hydrolase</keyword>
<dbReference type="PANTHER" id="PTHR35561:SF1">
    <property type="entry name" value="RNA 2',3'-CYCLIC PHOSPHODIESTERASE"/>
    <property type="match status" value="1"/>
</dbReference>
<sequence length="187" mass="21650">MNTVRVFFAIRPPKSIHEQLRHILELARMAFPKKTLRWIDLEHLHCTLQFINAIPQEQIAVLIERVTTLVKNNQPSFWLHLGSLEWFPSLEHPKILSLSVEPQETLKQLSENLNHIIVEQGCNVGFRPFRGHMSMGRVLKHNLSTEGIKQIKNVMVSPVLIDKIYLIESRPAQEGRSYCTLAEFNLV</sequence>
<evidence type="ECO:0000313" key="4">
    <source>
        <dbReference type="Proteomes" id="UP001057474"/>
    </source>
</evidence>
<gene>
    <name evidence="3" type="primary">thpR</name>
    <name evidence="3" type="ORF">J2N86_08335</name>
</gene>
<comment type="catalytic activity">
    <reaction evidence="2">
        <text>a 3'-end 2',3'-cyclophospho-ribonucleotide-RNA + H2O = a 3'-end 2'-phospho-ribonucleotide-RNA + H(+)</text>
        <dbReference type="Rhea" id="RHEA:11828"/>
        <dbReference type="Rhea" id="RHEA-COMP:10464"/>
        <dbReference type="Rhea" id="RHEA-COMP:17353"/>
        <dbReference type="ChEBI" id="CHEBI:15377"/>
        <dbReference type="ChEBI" id="CHEBI:15378"/>
        <dbReference type="ChEBI" id="CHEBI:83064"/>
        <dbReference type="ChEBI" id="CHEBI:173113"/>
        <dbReference type="EC" id="3.1.4.58"/>
    </reaction>
</comment>
<dbReference type="NCBIfam" id="TIGR02258">
    <property type="entry name" value="2_5_ligase"/>
    <property type="match status" value="1"/>
</dbReference>